<evidence type="ECO:0000313" key="1">
    <source>
        <dbReference type="EMBL" id="KAG9989778.1"/>
    </source>
</evidence>
<protein>
    <submittedName>
        <fullName evidence="1">Uncharacterized protein</fullName>
    </submittedName>
</protein>
<proteinExistence type="predicted"/>
<organism evidence="1 2">
    <name type="scientific">Aureobasidium melanogenum</name>
    <name type="common">Aureobasidium pullulans var. melanogenum</name>
    <dbReference type="NCBI Taxonomy" id="46634"/>
    <lineage>
        <taxon>Eukaryota</taxon>
        <taxon>Fungi</taxon>
        <taxon>Dikarya</taxon>
        <taxon>Ascomycota</taxon>
        <taxon>Pezizomycotina</taxon>
        <taxon>Dothideomycetes</taxon>
        <taxon>Dothideomycetidae</taxon>
        <taxon>Dothideales</taxon>
        <taxon>Saccotheciaceae</taxon>
        <taxon>Aureobasidium</taxon>
    </lineage>
</organism>
<dbReference type="EMBL" id="JAHFXS010000064">
    <property type="protein sequence ID" value="KAG9989778.1"/>
    <property type="molecule type" value="Genomic_DNA"/>
</dbReference>
<comment type="caution">
    <text evidence="1">The sequence shown here is derived from an EMBL/GenBank/DDBJ whole genome shotgun (WGS) entry which is preliminary data.</text>
</comment>
<gene>
    <name evidence="1" type="ORF">KCU98_g1635</name>
</gene>
<dbReference type="AlphaFoldDB" id="A0A9P8K1E7"/>
<evidence type="ECO:0000313" key="2">
    <source>
        <dbReference type="Proteomes" id="UP000729357"/>
    </source>
</evidence>
<dbReference type="Proteomes" id="UP000729357">
    <property type="component" value="Unassembled WGS sequence"/>
</dbReference>
<reference evidence="1" key="1">
    <citation type="journal article" date="2021" name="J Fungi (Basel)">
        <title>Virulence traits and population genomics of the black yeast Aureobasidium melanogenum.</title>
        <authorList>
            <person name="Cernosa A."/>
            <person name="Sun X."/>
            <person name="Gostincar C."/>
            <person name="Fang C."/>
            <person name="Gunde-Cimerman N."/>
            <person name="Song Z."/>
        </authorList>
    </citation>
    <scope>NUCLEOTIDE SEQUENCE</scope>
    <source>
        <strain evidence="1">EXF-9298</strain>
    </source>
</reference>
<keyword evidence="2" id="KW-1185">Reference proteome</keyword>
<feature type="non-terminal residue" evidence="1">
    <location>
        <position position="356"/>
    </location>
</feature>
<name>A0A9P8K1E7_AURME</name>
<reference evidence="1" key="2">
    <citation type="submission" date="2021-08" db="EMBL/GenBank/DDBJ databases">
        <authorList>
            <person name="Gostincar C."/>
            <person name="Sun X."/>
            <person name="Song Z."/>
            <person name="Gunde-Cimerman N."/>
        </authorList>
    </citation>
    <scope>NUCLEOTIDE SEQUENCE</scope>
    <source>
        <strain evidence="1">EXF-9298</strain>
    </source>
</reference>
<sequence>MSFSFSYSNTTDDGTPACSATDGTFCSAYLNYVPPTSTLISSVTPAPTTVTSTQLNVVTTTVHTATTTVAAQAANVRRDAANRTYSGSDYSLPVVQTFDTTFINKIIDSPQTATPPGLACRALATPAKFSGWPASRISASCSVIATGIATTTVINTVAPLQTTVAVTSTSTTTVYGTLTVPGVQLASPTAIVGSLSGSPDTYDDSYYHDLPFEISAFGKSSSSMYLEINGCVSLDTGFWTWYNVPLPFSYIADTTLSGYWDDLYIYQGTQQGIYYDITGEVGSRQLEFEFYTSTYGTLTEYFHFIMTFFEDQPGVVKYRYFDISYNGLSATVGAQRYSIMYPPFPFLVILIAGSAF</sequence>
<accession>A0A9P8K1E7</accession>